<evidence type="ECO:0000313" key="2">
    <source>
        <dbReference type="EMBL" id="EDP42288.1"/>
    </source>
</evidence>
<dbReference type="STRING" id="425265.A8Q9Q6"/>
<dbReference type="InterPro" id="IPR001900">
    <property type="entry name" value="RNase_II/R"/>
</dbReference>
<dbReference type="EMBL" id="AAYY01000013">
    <property type="protein sequence ID" value="EDP42288.1"/>
    <property type="molecule type" value="Genomic_DNA"/>
</dbReference>
<dbReference type="GO" id="GO:0003723">
    <property type="term" value="F:RNA binding"/>
    <property type="evidence" value="ECO:0007669"/>
    <property type="project" value="InterPro"/>
</dbReference>
<comment type="caution">
    <text evidence="2">The sequence shown here is derived from an EMBL/GenBank/DDBJ whole genome shotgun (WGS) entry which is preliminary data.</text>
</comment>
<sequence>MFQVPNFVDASVAEAAAPLKWDYVLATATHTRSALVSSDKPTLDSEPFVQEEPVDLPRFSARAVICRKIRDMQLRMDRETRRVYPTFRTLFLQDPSSYDTTDTCTTHDTCKQEIRQLALAAMKSGMIGTLTATKLVEQYIAENNQLADVRVSTLFAIHTLLMSHPVQFLADAISHRRSQHFTYRPAQDQKIIERVSGWVRALTSERPNELADEAEQVLNGFCSRARHVMAWHDERPLKADALPEPDERVPGLDGASEFIWSDTDKEILEFFKISLGNRRELQENVTGSIAMDIIKRLGVNVRLHPIVVSADSKQNEGIMAPDQRAKNISTLHTDVTQAGFDLQHSQMFNFLIRVGALTPWENPNALDTQLKNLRALPSCETEGVDLHDEHEPRFCFDNLPVYVIDSASSFELDDGISVEATEDPAMYWIHVHIADPTAWLRPEHALSQTARHKYSSVYFPEIMLPMLPTDVTNHKMSLSSKNTPLNVLTFSALVDSSSGKVSSYDVRRGKVGNIRILNYNQVNEMFLDREDIGRHKVSDATAQDDLHLLASLASVINRRRVHIGRALNAVDAHSDLSIYPLPLPILADKTLDRPQFYTGFPEIRLRFADHTNTERLGTFDQIPGGITSETMVSEMMILAGRVAGSFGLDHNIPLPYRVQPEPSDTELAIIDELKNPETGAMAMSKLISKDVFLPTGNSSIKPGIHYALGVRPMPQNDINSDAFYRGGYVRVTSPLRRFADLACHWQLKAELSGENHPFNFETMSQLLVQFDQMDNWVKQIERASSRYWLWVYINRTLSKKQKYDFEGRSDYTTFFTPEEQALLEPIPATQNIMDVRFNSETLQSTVRISLPQLGGLPVDCEWPNGKNPPRKDEIKKVKINRAESAGLKRTIVCRQVV</sequence>
<keyword evidence="3" id="KW-1185">Reference proteome</keyword>
<dbReference type="OMA" id="IMDVRFN"/>
<dbReference type="PANTHER" id="PTHR23355">
    <property type="entry name" value="RIBONUCLEASE"/>
    <property type="match status" value="1"/>
</dbReference>
<accession>A8Q9Q6</accession>
<dbReference type="SMART" id="SM00955">
    <property type="entry name" value="RNB"/>
    <property type="match status" value="1"/>
</dbReference>
<reference evidence="2 3" key="1">
    <citation type="journal article" date="2007" name="Proc. Natl. Acad. Sci. U.S.A.">
        <title>Dandruff-associated Malassezia genomes reveal convergent and divergent virulence traits shared with plant and human fungal pathogens.</title>
        <authorList>
            <person name="Xu J."/>
            <person name="Saunders C.W."/>
            <person name="Hu P."/>
            <person name="Grant R.A."/>
            <person name="Boekhout T."/>
            <person name="Kuramae E.E."/>
            <person name="Kronstad J.W."/>
            <person name="Deangelis Y.M."/>
            <person name="Reeder N.L."/>
            <person name="Johnstone K.R."/>
            <person name="Leland M."/>
            <person name="Fieno A.M."/>
            <person name="Begley W.M."/>
            <person name="Sun Y."/>
            <person name="Lacey M.P."/>
            <person name="Chaudhary T."/>
            <person name="Keough T."/>
            <person name="Chu L."/>
            <person name="Sears R."/>
            <person name="Yuan B."/>
            <person name="Dawson T.L.Jr."/>
        </authorList>
    </citation>
    <scope>NUCLEOTIDE SEQUENCE [LARGE SCALE GENOMIC DNA]</scope>
    <source>
        <strain evidence="3">ATCC MYA-4612 / CBS 7966</strain>
    </source>
</reference>
<organism evidence="2 3">
    <name type="scientific">Malassezia globosa (strain ATCC MYA-4612 / CBS 7966)</name>
    <name type="common">Dandruff-associated fungus</name>
    <dbReference type="NCBI Taxonomy" id="425265"/>
    <lineage>
        <taxon>Eukaryota</taxon>
        <taxon>Fungi</taxon>
        <taxon>Dikarya</taxon>
        <taxon>Basidiomycota</taxon>
        <taxon>Ustilaginomycotina</taxon>
        <taxon>Malasseziomycetes</taxon>
        <taxon>Malasseziales</taxon>
        <taxon>Malasseziaceae</taxon>
        <taxon>Malassezia</taxon>
    </lineage>
</organism>
<dbReference type="VEuPathDB" id="FungiDB:MGL_3537"/>
<dbReference type="InterPro" id="IPR050180">
    <property type="entry name" value="RNR_Ribonuclease"/>
</dbReference>
<dbReference type="SUPFAM" id="SSF50249">
    <property type="entry name" value="Nucleic acid-binding proteins"/>
    <property type="match status" value="1"/>
</dbReference>
<dbReference type="InParanoid" id="A8Q9Q6"/>
<dbReference type="Proteomes" id="UP000008837">
    <property type="component" value="Unassembled WGS sequence"/>
</dbReference>
<dbReference type="RefSeq" id="XP_001729502.1">
    <property type="nucleotide sequence ID" value="XM_001729450.1"/>
</dbReference>
<dbReference type="AlphaFoldDB" id="A8Q9Q6"/>
<dbReference type="GeneID" id="5853809"/>
<dbReference type="PANTHER" id="PTHR23355:SF65">
    <property type="entry name" value="EXORIBONUCLEASE CYT-4, PUTATIVE (AFU_ORTHOLOGUE AFUA_7G01550)-RELATED"/>
    <property type="match status" value="1"/>
</dbReference>
<dbReference type="OrthoDB" id="2285229at2759"/>
<name>A8Q9Q6_MALGO</name>
<feature type="domain" description="RNB" evidence="1">
    <location>
        <begin position="393"/>
        <end position="753"/>
    </location>
</feature>
<dbReference type="KEGG" id="mgl:MGL_3537"/>
<evidence type="ECO:0000259" key="1">
    <source>
        <dbReference type="SMART" id="SM00955"/>
    </source>
</evidence>
<dbReference type="InterPro" id="IPR012340">
    <property type="entry name" value="NA-bd_OB-fold"/>
</dbReference>
<evidence type="ECO:0000313" key="3">
    <source>
        <dbReference type="Proteomes" id="UP000008837"/>
    </source>
</evidence>
<proteinExistence type="predicted"/>
<gene>
    <name evidence="2" type="ORF">MGL_3537</name>
</gene>
<dbReference type="Pfam" id="PF00773">
    <property type="entry name" value="RNB"/>
    <property type="match status" value="1"/>
</dbReference>
<dbReference type="GO" id="GO:0000175">
    <property type="term" value="F:3'-5'-RNA exonuclease activity"/>
    <property type="evidence" value="ECO:0007669"/>
    <property type="project" value="TreeGrafter"/>
</dbReference>
<protein>
    <recommendedName>
        <fullName evidence="1">RNB domain-containing protein</fullName>
    </recommendedName>
</protein>
<dbReference type="GO" id="GO:0006402">
    <property type="term" value="P:mRNA catabolic process"/>
    <property type="evidence" value="ECO:0007669"/>
    <property type="project" value="TreeGrafter"/>
</dbReference>
<dbReference type="GO" id="GO:0000932">
    <property type="term" value="C:P-body"/>
    <property type="evidence" value="ECO:0007669"/>
    <property type="project" value="TreeGrafter"/>
</dbReference>